<evidence type="ECO:0000256" key="2">
    <source>
        <dbReference type="RuleBase" id="RU003616"/>
    </source>
</evidence>
<evidence type="ECO:0000313" key="6">
    <source>
        <dbReference type="Proteomes" id="UP000603434"/>
    </source>
</evidence>
<dbReference type="SUPFAM" id="SSF49764">
    <property type="entry name" value="HSP20-like chaperones"/>
    <property type="match status" value="1"/>
</dbReference>
<dbReference type="CDD" id="cd06464">
    <property type="entry name" value="ACD_sHsps-like"/>
    <property type="match status" value="1"/>
</dbReference>
<dbReference type="PROSITE" id="PS51203">
    <property type="entry name" value="CS"/>
    <property type="match status" value="1"/>
</dbReference>
<dbReference type="Pfam" id="PF00011">
    <property type="entry name" value="HSP20"/>
    <property type="match status" value="1"/>
</dbReference>
<organism evidence="5 6">
    <name type="scientific">Candidatus Desulfatibia profunda</name>
    <dbReference type="NCBI Taxonomy" id="2841695"/>
    <lineage>
        <taxon>Bacteria</taxon>
        <taxon>Pseudomonadati</taxon>
        <taxon>Thermodesulfobacteriota</taxon>
        <taxon>Desulfobacteria</taxon>
        <taxon>Desulfobacterales</taxon>
        <taxon>Desulfobacterales incertae sedis</taxon>
        <taxon>Candidatus Desulfatibia</taxon>
    </lineage>
</organism>
<accession>A0A8J6NT09</accession>
<feature type="domain" description="SHSP" evidence="3">
    <location>
        <begin position="36"/>
        <end position="148"/>
    </location>
</feature>
<dbReference type="PANTHER" id="PTHR11527">
    <property type="entry name" value="HEAT-SHOCK PROTEIN 20 FAMILY MEMBER"/>
    <property type="match status" value="1"/>
</dbReference>
<dbReference type="PROSITE" id="PS01031">
    <property type="entry name" value="SHSP"/>
    <property type="match status" value="1"/>
</dbReference>
<dbReference type="Proteomes" id="UP000603434">
    <property type="component" value="Unassembled WGS sequence"/>
</dbReference>
<sequence>MEYIKIRFTNDVDRLSSEFEKTFEEMFRSINPRFILSERTWKPQMDIYETPDEIIILAEIAGVSKENLELEISSKAVRIYGNRMEFPRIENATYRLAEIQYGKFERILFLPTPIDPEVVSASYSNGFLQVRLAKLVLDKTHKIPISER</sequence>
<reference evidence="5 6" key="1">
    <citation type="submission" date="2020-08" db="EMBL/GenBank/DDBJ databases">
        <title>Bridging the membrane lipid divide: bacteria of the FCB group superphylum have the potential to synthesize archaeal ether lipids.</title>
        <authorList>
            <person name="Villanueva L."/>
            <person name="Von Meijenfeldt F.A.B."/>
            <person name="Westbye A.B."/>
            <person name="Yadav S."/>
            <person name="Hopmans E.C."/>
            <person name="Dutilh B.E."/>
            <person name="Sinninghe Damste J.S."/>
        </authorList>
    </citation>
    <scope>NUCLEOTIDE SEQUENCE [LARGE SCALE GENOMIC DNA]</scope>
    <source>
        <strain evidence="5">NIOZ-UU30</strain>
    </source>
</reference>
<feature type="domain" description="CS" evidence="4">
    <location>
        <begin position="40"/>
        <end position="148"/>
    </location>
</feature>
<evidence type="ECO:0000259" key="3">
    <source>
        <dbReference type="PROSITE" id="PS01031"/>
    </source>
</evidence>
<gene>
    <name evidence="5" type="ORF">H8E23_09855</name>
</gene>
<evidence type="ECO:0000256" key="1">
    <source>
        <dbReference type="PROSITE-ProRule" id="PRU00285"/>
    </source>
</evidence>
<protein>
    <submittedName>
        <fullName evidence="5">Hsp20/alpha crystallin family protein</fullName>
    </submittedName>
</protein>
<dbReference type="EMBL" id="JACNJH010000145">
    <property type="protein sequence ID" value="MBC8361692.1"/>
    <property type="molecule type" value="Genomic_DNA"/>
</dbReference>
<dbReference type="InterPro" id="IPR007052">
    <property type="entry name" value="CS_dom"/>
</dbReference>
<dbReference type="InterPro" id="IPR008978">
    <property type="entry name" value="HSP20-like_chaperone"/>
</dbReference>
<dbReference type="Gene3D" id="2.60.40.790">
    <property type="match status" value="1"/>
</dbReference>
<proteinExistence type="inferred from homology"/>
<evidence type="ECO:0000259" key="4">
    <source>
        <dbReference type="PROSITE" id="PS51203"/>
    </source>
</evidence>
<comment type="similarity">
    <text evidence="1 2">Belongs to the small heat shock protein (HSP20) family.</text>
</comment>
<evidence type="ECO:0000313" key="5">
    <source>
        <dbReference type="EMBL" id="MBC8361692.1"/>
    </source>
</evidence>
<dbReference type="InterPro" id="IPR002068">
    <property type="entry name" value="A-crystallin/Hsp20_dom"/>
</dbReference>
<dbReference type="InterPro" id="IPR031107">
    <property type="entry name" value="Small_HSP"/>
</dbReference>
<dbReference type="AlphaFoldDB" id="A0A8J6NT09"/>
<comment type="caution">
    <text evidence="5">The sequence shown here is derived from an EMBL/GenBank/DDBJ whole genome shotgun (WGS) entry which is preliminary data.</text>
</comment>
<name>A0A8J6NT09_9BACT</name>